<evidence type="ECO:0000313" key="4">
    <source>
        <dbReference type="Proteomes" id="UP001336835"/>
    </source>
</evidence>
<comment type="caution">
    <text evidence="3">The sequence shown here is derived from an EMBL/GenBank/DDBJ whole genome shotgun (WGS) entry which is preliminary data.</text>
</comment>
<dbReference type="Pfam" id="PF14339">
    <property type="entry name" value="DUF4394"/>
    <property type="match status" value="2"/>
</dbReference>
<dbReference type="EMBL" id="JAZDQT010000003">
    <property type="protein sequence ID" value="MEE1946582.1"/>
    <property type="molecule type" value="Genomic_DNA"/>
</dbReference>
<evidence type="ECO:0000313" key="3">
    <source>
        <dbReference type="EMBL" id="MEE1946582.1"/>
    </source>
</evidence>
<evidence type="ECO:0000256" key="1">
    <source>
        <dbReference type="SAM" id="SignalP"/>
    </source>
</evidence>
<feature type="chain" id="PRO_5047220675" evidence="1">
    <location>
        <begin position="31"/>
        <end position="522"/>
    </location>
</feature>
<proteinExistence type="predicted"/>
<dbReference type="Gene3D" id="2.130.10.10">
    <property type="entry name" value="YVTN repeat-like/Quinoprotein amine dehydrogenase"/>
    <property type="match status" value="1"/>
</dbReference>
<dbReference type="PROSITE" id="PS51257">
    <property type="entry name" value="PROKAR_LIPOPROTEIN"/>
    <property type="match status" value="1"/>
</dbReference>
<feature type="domain" description="DUF4394" evidence="2">
    <location>
        <begin position="295"/>
        <end position="505"/>
    </location>
</feature>
<reference evidence="3 4" key="1">
    <citation type="submission" date="2024-01" db="EMBL/GenBank/DDBJ databases">
        <title>Pedobacter sp. nov., isolated from fresh soil.</title>
        <authorList>
            <person name="Le N.T.T."/>
        </authorList>
    </citation>
    <scope>NUCLEOTIDE SEQUENCE [LARGE SCALE GENOMIC DNA]</scope>
    <source>
        <strain evidence="3 4">KR3-3</strain>
    </source>
</reference>
<protein>
    <submittedName>
        <fullName evidence="3">DUF4394 domain-containing protein</fullName>
    </submittedName>
</protein>
<dbReference type="Proteomes" id="UP001336835">
    <property type="component" value="Unassembled WGS sequence"/>
</dbReference>
<accession>A0ABU7IB35</accession>
<dbReference type="RefSeq" id="WP_330108884.1">
    <property type="nucleotide sequence ID" value="NZ_JAZDQT010000003.1"/>
</dbReference>
<gene>
    <name evidence="3" type="ORF">VRU48_15760</name>
</gene>
<dbReference type="InterPro" id="IPR015943">
    <property type="entry name" value="WD40/YVTN_repeat-like_dom_sf"/>
</dbReference>
<keyword evidence="4" id="KW-1185">Reference proteome</keyword>
<evidence type="ECO:0000259" key="2">
    <source>
        <dbReference type="Pfam" id="PF14339"/>
    </source>
</evidence>
<organism evidence="3 4">
    <name type="scientific">Pedobacter albus</name>
    <dbReference type="NCBI Taxonomy" id="3113905"/>
    <lineage>
        <taxon>Bacteria</taxon>
        <taxon>Pseudomonadati</taxon>
        <taxon>Bacteroidota</taxon>
        <taxon>Sphingobacteriia</taxon>
        <taxon>Sphingobacteriales</taxon>
        <taxon>Sphingobacteriaceae</taxon>
        <taxon>Pedobacter</taxon>
    </lineage>
</organism>
<sequence>MKKTAFNFNRAIAFKLCALLLFFSITLSCKKESTFINLPLSGPDQDFYVLANNNTLLKYNAKSIKTSLNSVSITGMGPTEKMLSIDFRPATGDLYGISDASKLYIINLSTGLARAVAATPITPAVSGTVISIDFNPTTDRLRLVSNTGQNLRINPETATVEATDPNISGGTVMGIAHTNSFAGASTTTLYDIDPVAKTLNKQDPQNNGTITKVADLDQDISNTTSLDISPNSKNVLLVGTLNKTISLFSIDLDRNVTKLVGKFTFTDQTSIQSIAIPTNPVAYATTTDANNANTLLIFDPTFNKTVAVAKTITGMQSGETVLGIDMRPSNGQVYALGSSNRLYTVNLSTGLFTQVGTGAFATALAGTSFGFDFSPQEDIIRVVSNTGQNLRINPITASISVQPNLSTSTGSPTVSAAAYSNNIAGSTTSRLYVIDHVLNKLYTQDQNSGLLSPVGDLKIVISAVNGFDISFSNIGDTAYGIFTVDEKNKLYQVNLSTGQASVAASALEFTQPITGFTLGRRL</sequence>
<dbReference type="SUPFAM" id="SSF75011">
    <property type="entry name" value="3-carboxy-cis,cis-mucoante lactonizing enzyme"/>
    <property type="match status" value="1"/>
</dbReference>
<dbReference type="SUPFAM" id="SSF101898">
    <property type="entry name" value="NHL repeat"/>
    <property type="match status" value="1"/>
</dbReference>
<keyword evidence="1" id="KW-0732">Signal</keyword>
<dbReference type="InterPro" id="IPR025507">
    <property type="entry name" value="DUF4394"/>
</dbReference>
<feature type="domain" description="DUF4394" evidence="2">
    <location>
        <begin position="55"/>
        <end position="275"/>
    </location>
</feature>
<name>A0ABU7IB35_9SPHI</name>
<feature type="signal peptide" evidence="1">
    <location>
        <begin position="1"/>
        <end position="30"/>
    </location>
</feature>